<evidence type="ECO:0000313" key="6">
    <source>
        <dbReference type="Proteomes" id="UP000268669"/>
    </source>
</evidence>
<organism evidence="5">
    <name type="scientific">Yersinia pseudotuberculosis</name>
    <dbReference type="NCBI Taxonomy" id="633"/>
    <lineage>
        <taxon>Bacteria</taxon>
        <taxon>Pseudomonadati</taxon>
        <taxon>Pseudomonadota</taxon>
        <taxon>Gammaproteobacteria</taxon>
        <taxon>Enterobacterales</taxon>
        <taxon>Yersiniaceae</taxon>
        <taxon>Yersinia</taxon>
    </lineage>
</organism>
<dbReference type="PRINTS" id="PR00420">
    <property type="entry name" value="RNGMNOXGNASE"/>
</dbReference>
<dbReference type="SUPFAM" id="SSF51905">
    <property type="entry name" value="FAD/NAD(P)-binding domain"/>
    <property type="match status" value="1"/>
</dbReference>
<reference evidence="4 6" key="3">
    <citation type="submission" date="2018-11" db="EMBL/GenBank/DDBJ databases">
        <title>FDA dAtabase for Regulatory Grade micrObial Sequences (FDA-ARGOS): Supporting development and validation of Infectious Disease Dx tests.</title>
        <authorList>
            <person name="Bliska J."/>
            <person name="Cleland M.-M."/>
            <person name="Tallon L."/>
            <person name="Sadzewicz L."/>
            <person name="Zhao X."/>
            <person name="Vavikolanu K."/>
            <person name="Mehta A."/>
            <person name="Aluvathingal J."/>
            <person name="Nadendla S."/>
            <person name="Yan Y."/>
            <person name="Sichtig H."/>
        </authorList>
    </citation>
    <scope>NUCLEOTIDE SEQUENCE [LARGE SCALE GENOMIC DNA]</scope>
    <source>
        <strain evidence="4 6">FDAARGOS_581</strain>
    </source>
</reference>
<dbReference type="PANTHER" id="PTHR42685">
    <property type="entry name" value="GERANYLGERANYL DIPHOSPHATE REDUCTASE"/>
    <property type="match status" value="1"/>
</dbReference>
<reference evidence="5" key="2">
    <citation type="journal article" date="2004" name="Infect. Immun.">
        <title>YAPI, a new Yersinia pseudotuberculosis pathogenicity island.</title>
        <authorList>
            <person name="Collyn F."/>
            <person name="Billault A."/>
            <person name="Mullet C."/>
            <person name="Simonet M."/>
            <person name="Marceau M."/>
        </authorList>
    </citation>
    <scope>NUCLEOTIDE SEQUENCE</scope>
    <source>
        <strain evidence="5">32777</strain>
    </source>
</reference>
<sequence>MIYDVVIVGGSATGAASSILLRKLGLSVRVIEKLPSASSYKKLCTHFIQPSAVPVLSQLGMAHLAERDYSVRTRATFITPAGIIDPEGFYGTDSQQCALNLERSVLDPALRQQAYECGVEIGYAERVMGVQRSPQGWQLTVERTEETFSIEGRFLIAADGRMSLLARLLDNPMQSYENHRATFFAYCSGIEAPADNRSLFAHHQNGMAFLYPLINGRTLLSAYISKEISQQWQQHDVKASLVEFFAGVPAMPAMNNVTFETQVMGYRDYPNLTRQPVCQDVAFIGDAAQSLDPMSGVGCSFALQTAAMLAQSVEVSLQHGVVNTQLALQTYQRQFNEYFPFHARGIIADSLIAKDDQGQKSTFGTILNDPELQRQYRDLTGRLILPAAFQNKFLISKIKQNASERKTLGA</sequence>
<protein>
    <recommendedName>
        <fullName evidence="2">Protein CbrA</fullName>
    </recommendedName>
</protein>
<name>Q6EVQ8_YERPU</name>
<dbReference type="Pfam" id="PF01494">
    <property type="entry name" value="FAD_binding_3"/>
    <property type="match status" value="1"/>
</dbReference>
<proteinExistence type="inferred from homology"/>
<dbReference type="EMBL" id="CP033713">
    <property type="protein sequence ID" value="AYW90808.1"/>
    <property type="molecule type" value="Genomic_DNA"/>
</dbReference>
<comment type="similarity">
    <text evidence="1">Belongs to the CbrA family.</text>
</comment>
<evidence type="ECO:0000256" key="2">
    <source>
        <dbReference type="ARBA" id="ARBA00040363"/>
    </source>
</evidence>
<dbReference type="Proteomes" id="UP000268669">
    <property type="component" value="Chromosome"/>
</dbReference>
<feature type="domain" description="FAD-binding" evidence="3">
    <location>
        <begin position="3"/>
        <end position="317"/>
    </location>
</feature>
<dbReference type="AlphaFoldDB" id="Q6EVQ8"/>
<evidence type="ECO:0000259" key="3">
    <source>
        <dbReference type="Pfam" id="PF01494"/>
    </source>
</evidence>
<gene>
    <name evidence="5" type="primary">api76</name>
    <name evidence="4" type="ORF">EGX47_05335</name>
</gene>
<keyword evidence="5" id="KW-0503">Monooxygenase</keyword>
<accession>Q6EVQ8</accession>
<dbReference type="InterPro" id="IPR002938">
    <property type="entry name" value="FAD-bd"/>
</dbReference>
<dbReference type="RefSeq" id="WP_050128399.1">
    <property type="nucleotide sequence ID" value="NZ_CP033713.1"/>
</dbReference>
<evidence type="ECO:0000313" key="4">
    <source>
        <dbReference type="EMBL" id="AYW90808.1"/>
    </source>
</evidence>
<dbReference type="InterPro" id="IPR036188">
    <property type="entry name" value="FAD/NAD-bd_sf"/>
</dbReference>
<keyword evidence="5" id="KW-0560">Oxidoreductase</keyword>
<keyword evidence="6" id="KW-1185">Reference proteome</keyword>
<evidence type="ECO:0000313" key="5">
    <source>
        <dbReference type="EMBL" id="CAF28550.1"/>
    </source>
</evidence>
<dbReference type="InterPro" id="IPR050407">
    <property type="entry name" value="Geranylgeranyl_reductase"/>
</dbReference>
<reference evidence="5" key="1">
    <citation type="journal article" date="2002" name="Infect. Immun.">
        <title>Yersinia pseudotuberculosis harbors a type IV pilus gene cluster that contributes to pathogenicity.</title>
        <authorList>
            <person name="Marceau M."/>
        </authorList>
    </citation>
    <scope>NUCLEOTIDE SEQUENCE</scope>
    <source>
        <strain evidence="5">32777</strain>
    </source>
</reference>
<dbReference type="PANTHER" id="PTHR42685:SF22">
    <property type="entry name" value="CONDITIONED MEDIUM FACTOR RECEPTOR 1"/>
    <property type="match status" value="1"/>
</dbReference>
<dbReference type="GO" id="GO:0071949">
    <property type="term" value="F:FAD binding"/>
    <property type="evidence" value="ECO:0007669"/>
    <property type="project" value="InterPro"/>
</dbReference>
<dbReference type="EMBL" id="AJ627388">
    <property type="protein sequence ID" value="CAF28550.1"/>
    <property type="molecule type" value="Genomic_DNA"/>
</dbReference>
<evidence type="ECO:0000256" key="1">
    <source>
        <dbReference type="ARBA" id="ARBA00038079"/>
    </source>
</evidence>
<dbReference type="GO" id="GO:0004497">
    <property type="term" value="F:monooxygenase activity"/>
    <property type="evidence" value="ECO:0007669"/>
    <property type="project" value="UniProtKB-KW"/>
</dbReference>
<dbReference type="Gene3D" id="3.50.50.60">
    <property type="entry name" value="FAD/NAD(P)-binding domain"/>
    <property type="match status" value="1"/>
</dbReference>